<proteinExistence type="predicted"/>
<gene>
    <name evidence="3" type="ORF">Q8A67_015975</name>
</gene>
<keyword evidence="1" id="KW-1133">Transmembrane helix</keyword>
<evidence type="ECO:0000313" key="3">
    <source>
        <dbReference type="EMBL" id="KAK2887747.1"/>
    </source>
</evidence>
<dbReference type="InterPro" id="IPR003599">
    <property type="entry name" value="Ig_sub"/>
</dbReference>
<dbReference type="SMART" id="SM00409">
    <property type="entry name" value="IG"/>
    <property type="match status" value="4"/>
</dbReference>
<evidence type="ECO:0000259" key="2">
    <source>
        <dbReference type="PROSITE" id="PS50835"/>
    </source>
</evidence>
<dbReference type="InterPro" id="IPR013106">
    <property type="entry name" value="Ig_V-set"/>
</dbReference>
<evidence type="ECO:0000313" key="4">
    <source>
        <dbReference type="Proteomes" id="UP001187343"/>
    </source>
</evidence>
<evidence type="ECO:0000256" key="1">
    <source>
        <dbReference type="SAM" id="Phobius"/>
    </source>
</evidence>
<protein>
    <recommendedName>
        <fullName evidence="2">Ig-like domain-containing protein</fullName>
    </recommendedName>
</protein>
<reference evidence="3" key="1">
    <citation type="submission" date="2023-08" db="EMBL/GenBank/DDBJ databases">
        <title>Chromosome-level Genome Assembly of mud carp (Cirrhinus molitorella).</title>
        <authorList>
            <person name="Liu H."/>
        </authorList>
    </citation>
    <scope>NUCLEOTIDE SEQUENCE</scope>
    <source>
        <strain evidence="3">Prfri</strain>
        <tissue evidence="3">Muscle</tissue>
    </source>
</reference>
<dbReference type="SMART" id="SM00406">
    <property type="entry name" value="IGv"/>
    <property type="match status" value="1"/>
</dbReference>
<keyword evidence="4" id="KW-1185">Reference proteome</keyword>
<name>A0AA88PJK8_9TELE</name>
<dbReference type="InterPro" id="IPR003598">
    <property type="entry name" value="Ig_sub2"/>
</dbReference>
<dbReference type="Pfam" id="PF07686">
    <property type="entry name" value="V-set"/>
    <property type="match status" value="1"/>
</dbReference>
<feature type="domain" description="Ig-like" evidence="2">
    <location>
        <begin position="178"/>
        <end position="274"/>
    </location>
</feature>
<feature type="transmembrane region" description="Helical" evidence="1">
    <location>
        <begin position="486"/>
        <end position="505"/>
    </location>
</feature>
<dbReference type="Gene3D" id="2.60.40.10">
    <property type="entry name" value="Immunoglobulins"/>
    <property type="match status" value="2"/>
</dbReference>
<dbReference type="InterPro" id="IPR013783">
    <property type="entry name" value="Ig-like_fold"/>
</dbReference>
<dbReference type="SUPFAM" id="SSF48726">
    <property type="entry name" value="Immunoglobulin"/>
    <property type="match status" value="2"/>
</dbReference>
<dbReference type="EMBL" id="JAUYZG010000015">
    <property type="protein sequence ID" value="KAK2887747.1"/>
    <property type="molecule type" value="Genomic_DNA"/>
</dbReference>
<organism evidence="3 4">
    <name type="scientific">Cirrhinus molitorella</name>
    <name type="common">mud carp</name>
    <dbReference type="NCBI Taxonomy" id="172907"/>
    <lineage>
        <taxon>Eukaryota</taxon>
        <taxon>Metazoa</taxon>
        <taxon>Chordata</taxon>
        <taxon>Craniata</taxon>
        <taxon>Vertebrata</taxon>
        <taxon>Euteleostomi</taxon>
        <taxon>Actinopterygii</taxon>
        <taxon>Neopterygii</taxon>
        <taxon>Teleostei</taxon>
        <taxon>Ostariophysi</taxon>
        <taxon>Cypriniformes</taxon>
        <taxon>Cyprinidae</taxon>
        <taxon>Labeoninae</taxon>
        <taxon>Labeonini</taxon>
        <taxon>Cirrhinus</taxon>
    </lineage>
</organism>
<accession>A0AA88PJK8</accession>
<keyword evidence="1" id="KW-0812">Transmembrane</keyword>
<dbReference type="Proteomes" id="UP001187343">
    <property type="component" value="Unassembled WGS sequence"/>
</dbReference>
<dbReference type="InterPro" id="IPR036179">
    <property type="entry name" value="Ig-like_dom_sf"/>
</dbReference>
<dbReference type="InterPro" id="IPR007110">
    <property type="entry name" value="Ig-like_dom"/>
</dbReference>
<keyword evidence="1" id="KW-0472">Membrane</keyword>
<dbReference type="PROSITE" id="PS50835">
    <property type="entry name" value="IG_LIKE"/>
    <property type="match status" value="1"/>
</dbReference>
<dbReference type="AlphaFoldDB" id="A0AA88PJK8"/>
<sequence>MILSVFAETTSIPVSGKKGGNATLPCKFEASNISRVDLQRLSKDIPVCETEESSGRIFKTGACDVFIKDLRLSDAGKYTLRVNYYNDLAEKKRQIYHLHIDAEISVKTGEELKLAVLLTNADKVETNSSGEWREVWNRTDGVLDHHLTDTDGNLTIKEFTANDTGTYRALDSEGEMLITVTVTVQGSDLLRVRMGESVSLSCSMTNRYEIAWYHLRSEQLELLISADKDETGRKLLINYNTNSIRLKLTADTWVTRATLVISGVTESDSGLYFCGTKSDAPEMFFDKHIRLEIEVENIEIPSFSAHLLSVLSESTGFSLQNNRLIRTFTMSNPLLLLTFCFIYHSGTSTIPVREKKGGNAVLTFNYKNALTELKYQLHISDDISVKIGEQLKLDVLLSNADKVEHQRNSSTEWKEVWKRGYGVQNGQLNDRDGNLIINKNFTANDAGAYRVLDSEGDILITVTVVESPRPPTWNKFKSDAKQLQHWIGPAGLPVFFGVFFWWFCLF</sequence>
<comment type="caution">
    <text evidence="3">The sequence shown here is derived from an EMBL/GenBank/DDBJ whole genome shotgun (WGS) entry which is preliminary data.</text>
</comment>
<dbReference type="PANTHER" id="PTHR11422">
    <property type="entry name" value="T-CELL SURFACE GLYCOPROTEIN CD4"/>
    <property type="match status" value="1"/>
</dbReference>
<dbReference type="SMART" id="SM00408">
    <property type="entry name" value="IGc2"/>
    <property type="match status" value="2"/>
</dbReference>